<evidence type="ECO:0000313" key="8">
    <source>
        <dbReference type="Proteomes" id="UP000663832"/>
    </source>
</evidence>
<keyword evidence="2" id="KW-0882">Thioester bond</keyword>
<evidence type="ECO:0000256" key="4">
    <source>
        <dbReference type="SAM" id="SignalP"/>
    </source>
</evidence>
<dbReference type="PANTHER" id="PTHR11412">
    <property type="entry name" value="MACROGLOBULIN / COMPLEMENT"/>
    <property type="match status" value="1"/>
</dbReference>
<proteinExistence type="predicted"/>
<dbReference type="Gene3D" id="2.60.120.1540">
    <property type="match status" value="1"/>
</dbReference>
<dbReference type="InterPro" id="IPR011626">
    <property type="entry name" value="Alpha-macroglobulin_TED"/>
</dbReference>
<sequence length="1773" mass="200926">MNWSLIILGLVAISSVAIAENSYLIIVPKLFKVGYENQLSIFIGAEKQPVDVKFELTVGQHRIQGLTTVKAGETRNATLALPMEFPVGPAELTIIGTGGITFEEKRDIIVYDNRYVVLVQTSASTYRPEDEMEIRVVVTDEKLMPVDNLEVLIEVFDANLKLVGDIPSIPVRSGLTETYRFPIGRHCNIGTWLVSATVANTTSSIEVLVAEPATPSFDLKAIFQRFLLRTDKTLRGVVEIDGDNNEPIFGRAIIAVGAITEQDAETMMKEQKEKMEVSRKDSSKQEQKPLSEEWRKWKSEKFEIAGRVEINFDLLSKFEIDVTKVLAVQVYIQVTELASGQERFIQHIIPVFTRDVVYDIRPLEFVAGIENEFEVIAKRPDGKPAKMEDLIVSITMMMGNEQGKFQDEKVVEIKDFYTRGRNDIGFFNIEIPSKCIGVLMTITPLGEDGKVRGYRTHAIPLMPQPSAGVSGGKLTIELLPSTTSSVSSDVNTPVISSQISTIDRTSNFYIQLVPSKSIQKFERLPMSYVVLTNGRITFTGEFMMMPTKECGTQKRSMKPEESRAPVCVWNGTLPIQITREMTPYSTLLVYTFQPLLGINVAESYRFSVAGLFKAPLTLNATVVPYSTIESMANDEMTGFYNDFSSSEDADLKSVSVSNGAQDRRRVELSFTGAPESIVGFNVVEYDAVVQGLSGEMTKERVLHYLTQYEQVPIMGMPTFGSPLEHSADSHKREFPLHENERMNGERHERPEEFRRPESEHKGEFDGHKGLRAVVSEEEEERNMALEHTGYKVRYPIEKMIFGVAPTRGLKPIEGDDVYTTSNMGQLYGDVQGQRTPETRYRRRGGKSSAGQYDVTVSDNDFVVATSIPLAFKATTNQPTEKPVGQDDVEVGQQGSQYGSSAWYERMNSKLSKISQEAFTFMQSGLTIVSDFSSLRIPSEMRRTNLTNIFMGYKRRSAMDFQSFSVRDEARQLLDEYLVESGSSMLPPAIMLEEQARTGYYRSIFFNTSRIEASGTGKVVLPRTKPYSTWLATGFALNGKSGLSVAQPIRLPTNQGLYILANFPDQVQMGEHILLTYGINNYLGKDLNNCIVRIRASADFDLIEQDKSERIASSNGKDYTITIPSIPINGVVTRNIVLVPKRAGVVKILLEVESEFGGDYEVLTTYVRESGIERREFSTHLFDLISDKKSYGPIVEKMTPSPFLRSVRFEVSGTGLDKLVERYTTETSALVGVDRAIIRLWRLLGLRRYLNDTLQTESPLFMEAAGNMSSAYQKLQLYNNYNGSYSFISDQGEQKSSLFLTTLAFGSIMAPFMPVRDYVTMNRTLSWILSQQREDGSFDDMGPCFHYRFCSGEFRRESLTALVLYTMTRHNISRFAPEFVRQQLFMGEQSPIFRAQRYLESRLDAVKSCLLTTSLIQLSLVQCQSLPAPMRQRIFDDVRSRQLTVMPEDGSKYFKYTSEKMTIEDELLLNSLMVSLYATFGDMKTTSDMARWIVQQSAIYRFDTILDGVFLTEAWIMTDCLYRQRFDREKFSVIVDVTTDNGQKQQFKIDSKTMDITQKFRFNLPVNTITYSVSGFGFVAVTIRQIFIEKQQQMVKPVPFTLTNDFLPMPWLSEIVTKTCLTYTPTVKDQQFAKDTFNRTVIVEVQLPSGMRINLRQIGFFLSRVPEAMYFTYNRRCNSISFFLNVPSTMYGKQICLEWCLERLSFVSSWAPIKIRAYDYLDQATELVRLMPMQLQPNLLGYSFVDAVHKARPTVEQLKKIQETMMTKNKPVNL</sequence>
<feature type="domain" description="Alpha-2-macroglobulin" evidence="5">
    <location>
        <begin position="1002"/>
        <end position="1093"/>
    </location>
</feature>
<dbReference type="Pfam" id="PF00207">
    <property type="entry name" value="A2M"/>
    <property type="match status" value="1"/>
</dbReference>
<organism evidence="6 9">
    <name type="scientific">Adineta steineri</name>
    <dbReference type="NCBI Taxonomy" id="433720"/>
    <lineage>
        <taxon>Eukaryota</taxon>
        <taxon>Metazoa</taxon>
        <taxon>Spiralia</taxon>
        <taxon>Gnathifera</taxon>
        <taxon>Rotifera</taxon>
        <taxon>Eurotatoria</taxon>
        <taxon>Bdelloidea</taxon>
        <taxon>Adinetida</taxon>
        <taxon>Adinetidae</taxon>
        <taxon>Adineta</taxon>
    </lineage>
</organism>
<feature type="region of interest" description="Disordered" evidence="3">
    <location>
        <begin position="827"/>
        <end position="851"/>
    </location>
</feature>
<dbReference type="SUPFAM" id="SSF48239">
    <property type="entry name" value="Terpenoid cyclases/Protein prenyltransferases"/>
    <property type="match status" value="1"/>
</dbReference>
<protein>
    <recommendedName>
        <fullName evidence="5">Alpha-2-macroglobulin domain-containing protein</fullName>
    </recommendedName>
</protein>
<comment type="caution">
    <text evidence="6">The sequence shown here is derived from an EMBL/GenBank/DDBJ whole genome shotgun (WGS) entry which is preliminary data.</text>
</comment>
<dbReference type="PANTHER" id="PTHR11412:SF136">
    <property type="entry name" value="CD109 ANTIGEN"/>
    <property type="match status" value="1"/>
</dbReference>
<dbReference type="Proteomes" id="UP000663832">
    <property type="component" value="Unassembled WGS sequence"/>
</dbReference>
<evidence type="ECO:0000313" key="9">
    <source>
        <dbReference type="Proteomes" id="UP000663877"/>
    </source>
</evidence>
<dbReference type="InterPro" id="IPR036595">
    <property type="entry name" value="A-macroglobulin_rcpt-bd_sf"/>
</dbReference>
<dbReference type="Gene3D" id="2.60.40.10">
    <property type="entry name" value="Immunoglobulins"/>
    <property type="match status" value="1"/>
</dbReference>
<dbReference type="InterPro" id="IPR050473">
    <property type="entry name" value="A2M/Complement_sys"/>
</dbReference>
<dbReference type="Gene3D" id="2.60.40.1930">
    <property type="match status" value="1"/>
</dbReference>
<feature type="region of interest" description="Disordered" evidence="3">
    <location>
        <begin position="739"/>
        <end position="780"/>
    </location>
</feature>
<name>A0A813MUB0_9BILA</name>
<feature type="chain" id="PRO_5035596109" description="Alpha-2-macroglobulin domain-containing protein" evidence="4">
    <location>
        <begin position="20"/>
        <end position="1773"/>
    </location>
</feature>
<keyword evidence="1 4" id="KW-0732">Signal</keyword>
<dbReference type="GO" id="GO:0005615">
    <property type="term" value="C:extracellular space"/>
    <property type="evidence" value="ECO:0007669"/>
    <property type="project" value="InterPro"/>
</dbReference>
<dbReference type="Gene3D" id="1.50.10.20">
    <property type="match status" value="1"/>
</dbReference>
<dbReference type="OrthoDB" id="9998011at2759"/>
<dbReference type="EMBL" id="CAJNOI010000002">
    <property type="protein sequence ID" value="CAF0729533.1"/>
    <property type="molecule type" value="Genomic_DNA"/>
</dbReference>
<evidence type="ECO:0000313" key="6">
    <source>
        <dbReference type="EMBL" id="CAF0729533.1"/>
    </source>
</evidence>
<dbReference type="Gene3D" id="2.60.40.690">
    <property type="entry name" value="Alpha-macroglobulin, receptor-binding domain"/>
    <property type="match status" value="1"/>
</dbReference>
<evidence type="ECO:0000259" key="5">
    <source>
        <dbReference type="SMART" id="SM01360"/>
    </source>
</evidence>
<dbReference type="InterPro" id="IPR013783">
    <property type="entry name" value="Ig-like_fold"/>
</dbReference>
<accession>A0A813MUB0</accession>
<dbReference type="EMBL" id="CAJNOM010000014">
    <property type="protein sequence ID" value="CAF0796161.1"/>
    <property type="molecule type" value="Genomic_DNA"/>
</dbReference>
<dbReference type="Pfam" id="PF07678">
    <property type="entry name" value="TED_complement"/>
    <property type="match status" value="1"/>
</dbReference>
<dbReference type="SMART" id="SM01360">
    <property type="entry name" value="A2M"/>
    <property type="match status" value="1"/>
</dbReference>
<dbReference type="GO" id="GO:0004866">
    <property type="term" value="F:endopeptidase inhibitor activity"/>
    <property type="evidence" value="ECO:0007669"/>
    <property type="project" value="InterPro"/>
</dbReference>
<evidence type="ECO:0000256" key="1">
    <source>
        <dbReference type="ARBA" id="ARBA00022729"/>
    </source>
</evidence>
<feature type="compositionally biased region" description="Basic and acidic residues" evidence="3">
    <location>
        <begin position="739"/>
        <end position="768"/>
    </location>
</feature>
<dbReference type="InterPro" id="IPR001599">
    <property type="entry name" value="Macroglobln_a2"/>
</dbReference>
<evidence type="ECO:0000313" key="7">
    <source>
        <dbReference type="EMBL" id="CAF0796161.1"/>
    </source>
</evidence>
<feature type="region of interest" description="Disordered" evidence="3">
    <location>
        <begin position="268"/>
        <end position="290"/>
    </location>
</feature>
<feature type="signal peptide" evidence="4">
    <location>
        <begin position="1"/>
        <end position="19"/>
    </location>
</feature>
<keyword evidence="8" id="KW-1185">Reference proteome</keyword>
<evidence type="ECO:0000256" key="2">
    <source>
        <dbReference type="ARBA" id="ARBA00022966"/>
    </source>
</evidence>
<dbReference type="InterPro" id="IPR008930">
    <property type="entry name" value="Terpenoid_cyclase/PrenylTrfase"/>
</dbReference>
<reference evidence="6" key="1">
    <citation type="submission" date="2021-02" db="EMBL/GenBank/DDBJ databases">
        <authorList>
            <person name="Nowell W R."/>
        </authorList>
    </citation>
    <scope>NUCLEOTIDE SEQUENCE</scope>
</reference>
<evidence type="ECO:0000256" key="3">
    <source>
        <dbReference type="SAM" id="MobiDB-lite"/>
    </source>
</evidence>
<dbReference type="Proteomes" id="UP000663877">
    <property type="component" value="Unassembled WGS sequence"/>
</dbReference>
<gene>
    <name evidence="6" type="ORF">BJG266_LOCUS1078</name>
    <name evidence="7" type="ORF">QVE165_LOCUS3969</name>
</gene>